<dbReference type="PANTHER" id="PTHR31684">
    <property type="entry name" value="COILED-COIL DOMAIN-CONTAINING PROTEIN 43"/>
    <property type="match status" value="1"/>
</dbReference>
<dbReference type="InterPro" id="IPR037666">
    <property type="entry name" value="CCDC43"/>
</dbReference>
<dbReference type="EMBL" id="IACF01001452">
    <property type="protein sequence ID" value="LAB67152.1"/>
    <property type="molecule type" value="mRNA"/>
</dbReference>
<feature type="domain" description="CCDC43 PWI-like" evidence="5">
    <location>
        <begin position="5"/>
        <end position="73"/>
    </location>
</feature>
<dbReference type="AlphaFoldDB" id="A0A2P2HZE3"/>
<dbReference type="EMBL" id="IACT01001414">
    <property type="protein sequence ID" value="LAC20766.1"/>
    <property type="molecule type" value="mRNA"/>
</dbReference>
<evidence type="ECO:0000256" key="4">
    <source>
        <dbReference type="SAM" id="MobiDB-lite"/>
    </source>
</evidence>
<evidence type="ECO:0000256" key="1">
    <source>
        <dbReference type="ARBA" id="ARBA00005305"/>
    </source>
</evidence>
<feature type="region of interest" description="Disordered" evidence="4">
    <location>
        <begin position="132"/>
        <end position="211"/>
    </location>
</feature>
<reference evidence="7" key="1">
    <citation type="submission" date="2017-11" db="EMBL/GenBank/DDBJ databases">
        <title>The sensing device of the deep-sea amphipod.</title>
        <authorList>
            <person name="Kobayashi H."/>
            <person name="Nagahama T."/>
            <person name="Arai W."/>
            <person name="Sasagawa Y."/>
            <person name="Umeda M."/>
            <person name="Hayashi T."/>
            <person name="Nikaido I."/>
            <person name="Watanabe H."/>
            <person name="Oguri K."/>
            <person name="Kitazato H."/>
            <person name="Fujioka K."/>
            <person name="Kido Y."/>
            <person name="Takami H."/>
        </authorList>
    </citation>
    <scope>NUCLEOTIDE SEQUENCE</scope>
    <source>
        <tissue evidence="7">Whole body</tissue>
    </source>
</reference>
<evidence type="ECO:0000259" key="5">
    <source>
        <dbReference type="Pfam" id="PF26091"/>
    </source>
</evidence>
<evidence type="ECO:0000313" key="6">
    <source>
        <dbReference type="EMBL" id="LAB67152.1"/>
    </source>
</evidence>
<evidence type="ECO:0000256" key="2">
    <source>
        <dbReference type="ARBA" id="ARBA00016648"/>
    </source>
</evidence>
<feature type="compositionally biased region" description="Basic and acidic residues" evidence="4">
    <location>
        <begin position="162"/>
        <end position="198"/>
    </location>
</feature>
<proteinExistence type="evidence at transcript level"/>
<dbReference type="PANTHER" id="PTHR31684:SF2">
    <property type="entry name" value="COILED-COIL DOMAIN-CONTAINING PROTEIN 43"/>
    <property type="match status" value="1"/>
</dbReference>
<organism evidence="6">
    <name type="scientific">Hirondellea gigas</name>
    <dbReference type="NCBI Taxonomy" id="1518452"/>
    <lineage>
        <taxon>Eukaryota</taxon>
        <taxon>Metazoa</taxon>
        <taxon>Ecdysozoa</taxon>
        <taxon>Arthropoda</taxon>
        <taxon>Crustacea</taxon>
        <taxon>Multicrustacea</taxon>
        <taxon>Malacostraca</taxon>
        <taxon>Eumalacostraca</taxon>
        <taxon>Peracarida</taxon>
        <taxon>Amphipoda</taxon>
        <taxon>Amphilochidea</taxon>
        <taxon>Lysianassida</taxon>
        <taxon>Lysianassidira</taxon>
        <taxon>Lysianassoidea</taxon>
        <taxon>Lysianassidae</taxon>
        <taxon>Hirondellea</taxon>
    </lineage>
</organism>
<dbReference type="InterPro" id="IPR058771">
    <property type="entry name" value="PWI_CCDC43"/>
</dbReference>
<name>A0A2P2HZE3_9CRUS</name>
<protein>
    <recommendedName>
        <fullName evidence="2">Coiled-coil domain-containing protein 43</fullName>
    </recommendedName>
</protein>
<keyword evidence="3" id="KW-0175">Coiled coil</keyword>
<comment type="similarity">
    <text evidence="1">Belongs to the CCDC43 family.</text>
</comment>
<dbReference type="Pfam" id="PF26091">
    <property type="entry name" value="PWI_CCDC43"/>
    <property type="match status" value="1"/>
</dbReference>
<evidence type="ECO:0000313" key="7">
    <source>
        <dbReference type="EMBL" id="LAC20766.1"/>
    </source>
</evidence>
<accession>A0A2P2HZE3</accession>
<evidence type="ECO:0000256" key="3">
    <source>
        <dbReference type="ARBA" id="ARBA00023054"/>
    </source>
</evidence>
<reference evidence="6" key="2">
    <citation type="journal article" date="2018" name="Biosci. Biotechnol. Biochem.">
        <title>Polysaccharide hydrolase of the hadal zone amphipods Hirondellea gigas.</title>
        <authorList>
            <person name="Kobayashi H."/>
            <person name="Nagahama T."/>
            <person name="Arai W."/>
            <person name="Sasagawa Y."/>
            <person name="Umeda M."/>
            <person name="Hayashi T."/>
            <person name="Nikaido I."/>
            <person name="Watanabe H."/>
            <person name="Oguri K."/>
            <person name="Kitazato H."/>
            <person name="Fujioka K."/>
            <person name="Kido Y."/>
            <person name="Takami H."/>
        </authorList>
    </citation>
    <scope>NUCLEOTIDE SEQUENCE</scope>
    <source>
        <tissue evidence="6">Whole body</tissue>
    </source>
</reference>
<feature type="compositionally biased region" description="Basic residues" evidence="4">
    <location>
        <begin position="199"/>
        <end position="211"/>
    </location>
</feature>
<sequence length="211" mass="23626">MGESSSIEFDNWLKDTLVNLNTDDEIFSPYIKGILDTDDSTEEKIEALEGIISEITESNIEQLCKEILHKWSLGSSAQPKKPTQSTESSSIDKRLSQLLEKQASCLPVATQAPATREQVALKKAILAQYAQVSGDEGDDDAADGRGAVGGLMKNNNAAVVDQEVKQKREQNKLDHKLKKEKDKEEREKQKAKAEERKDKEKKRTAKGERRR</sequence>